<evidence type="ECO:0000256" key="1">
    <source>
        <dbReference type="ARBA" id="ARBA00022679"/>
    </source>
</evidence>
<dbReference type="PANTHER" id="PTHR15045:SF1">
    <property type="entry name" value="FUCOSE-1-PHOSPHATE GUANYLYLTRANSFERASE"/>
    <property type="match status" value="1"/>
</dbReference>
<dbReference type="PANTHER" id="PTHR15045">
    <property type="entry name" value="FUCOSE-1-PHOSPHATE GUANYLYLTRANSFERASE"/>
    <property type="match status" value="1"/>
</dbReference>
<evidence type="ECO:0000259" key="3">
    <source>
        <dbReference type="Pfam" id="PF07959"/>
    </source>
</evidence>
<dbReference type="Pfam" id="PF07959">
    <property type="entry name" value="Fucose_pyrophosphorylase"/>
    <property type="match status" value="1"/>
</dbReference>
<dbReference type="InterPro" id="IPR012887">
    <property type="entry name" value="GDP_fucose_pyrophosphorylase"/>
</dbReference>
<keyword evidence="5" id="KW-1185">Reference proteome</keyword>
<evidence type="ECO:0000256" key="2">
    <source>
        <dbReference type="ARBA" id="ARBA00022741"/>
    </source>
</evidence>
<keyword evidence="2" id="KW-0547">Nucleotide-binding</keyword>
<sequence>MDRNFLFYENLINGIDFEIDGIKFKKGQKFWDLVVITSISIKQKLCYEKQLDIKLKSNRLPKDINFKVINDPDNCKIGSGGSTLNVIKTLYEVYASELFKMKILLIHAGGYSQRMPSCSVLGKIFSSIPSRSTYINDTFDLKMAIYTPFSVHMKPGIFLTSSDDFETFIFKEQIEASHLFGLNDDEFILLAHKSPLEIAKDHGVYVLNDESPNKNKKNKYSFGYYDCKTVYQKPSIILRKINSLFELAYSF</sequence>
<evidence type="ECO:0000313" key="4">
    <source>
        <dbReference type="EMBL" id="CAF0705953.1"/>
    </source>
</evidence>
<feature type="domain" description="GDP-fucose pyrophosphorylase" evidence="3">
    <location>
        <begin position="97"/>
        <end position="236"/>
    </location>
</feature>
<gene>
    <name evidence="4" type="ORF">OXX778_LOCUS311</name>
</gene>
<dbReference type="GO" id="GO:0000166">
    <property type="term" value="F:nucleotide binding"/>
    <property type="evidence" value="ECO:0007669"/>
    <property type="project" value="UniProtKB-KW"/>
</dbReference>
<protein>
    <recommendedName>
        <fullName evidence="3">GDP-fucose pyrophosphorylase domain-containing protein</fullName>
    </recommendedName>
</protein>
<dbReference type="AlphaFoldDB" id="A0A813M3Q8"/>
<reference evidence="4" key="1">
    <citation type="submission" date="2021-02" db="EMBL/GenBank/DDBJ databases">
        <authorList>
            <person name="Nowell W R."/>
        </authorList>
    </citation>
    <scope>NUCLEOTIDE SEQUENCE</scope>
    <source>
        <strain evidence="4">Ploen Becks lab</strain>
    </source>
</reference>
<evidence type="ECO:0000313" key="5">
    <source>
        <dbReference type="Proteomes" id="UP000663879"/>
    </source>
</evidence>
<dbReference type="OrthoDB" id="10062280at2759"/>
<accession>A0A813M3Q8</accession>
<dbReference type="Proteomes" id="UP000663879">
    <property type="component" value="Unassembled WGS sequence"/>
</dbReference>
<keyword evidence="1" id="KW-0808">Transferase</keyword>
<proteinExistence type="predicted"/>
<dbReference type="EMBL" id="CAJNOC010000014">
    <property type="protein sequence ID" value="CAF0705953.1"/>
    <property type="molecule type" value="Genomic_DNA"/>
</dbReference>
<name>A0A813M3Q8_9BILA</name>
<comment type="caution">
    <text evidence="4">The sequence shown here is derived from an EMBL/GenBank/DDBJ whole genome shotgun (WGS) entry which is preliminary data.</text>
</comment>
<organism evidence="4 5">
    <name type="scientific">Brachionus calyciflorus</name>
    <dbReference type="NCBI Taxonomy" id="104777"/>
    <lineage>
        <taxon>Eukaryota</taxon>
        <taxon>Metazoa</taxon>
        <taxon>Spiralia</taxon>
        <taxon>Gnathifera</taxon>
        <taxon>Rotifera</taxon>
        <taxon>Eurotatoria</taxon>
        <taxon>Monogononta</taxon>
        <taxon>Pseudotrocha</taxon>
        <taxon>Ploima</taxon>
        <taxon>Brachionidae</taxon>
        <taxon>Brachionus</taxon>
    </lineage>
</organism>
<dbReference type="GO" id="GO:0042350">
    <property type="term" value="P:GDP-L-fucose biosynthetic process"/>
    <property type="evidence" value="ECO:0007669"/>
    <property type="project" value="UniProtKB-ARBA"/>
</dbReference>
<dbReference type="GO" id="GO:0016772">
    <property type="term" value="F:transferase activity, transferring phosphorus-containing groups"/>
    <property type="evidence" value="ECO:0007669"/>
    <property type="project" value="InterPro"/>
</dbReference>